<dbReference type="Pfam" id="PF16732">
    <property type="entry name" value="ComP_DUS"/>
    <property type="match status" value="1"/>
</dbReference>
<dbReference type="GO" id="GO:0015627">
    <property type="term" value="C:type II protein secretion system complex"/>
    <property type="evidence" value="ECO:0007669"/>
    <property type="project" value="InterPro"/>
</dbReference>
<gene>
    <name evidence="3" type="ORF">J2W39_003853</name>
</gene>
<dbReference type="NCBIfam" id="TIGR02532">
    <property type="entry name" value="IV_pilin_GFxxxE"/>
    <property type="match status" value="1"/>
</dbReference>
<dbReference type="InterPro" id="IPR031982">
    <property type="entry name" value="PilE-like"/>
</dbReference>
<evidence type="ECO:0000256" key="1">
    <source>
        <dbReference type="ARBA" id="ARBA00022481"/>
    </source>
</evidence>
<keyword evidence="2" id="KW-1133">Transmembrane helix</keyword>
<proteinExistence type="predicted"/>
<dbReference type="InterPro" id="IPR045584">
    <property type="entry name" value="Pilin-like"/>
</dbReference>
<sequence>MKLRPDASRARGFTLIEVMITVAIVAILAAIAYPSYAAYIRKGKRATAQAALMDLASKEQTYLLDRRVYTTVLADIGFAMPSEIEGAYTITVACSPADCSGFVATAAPAGSQAVSNEQSITIDNTGAKTPANTSGYWGK</sequence>
<dbReference type="InterPro" id="IPR000983">
    <property type="entry name" value="Bac_GSPG_pilin"/>
</dbReference>
<organism evidence="3 4">
    <name type="scientific">Variovorax paradoxus</name>
    <dbReference type="NCBI Taxonomy" id="34073"/>
    <lineage>
        <taxon>Bacteria</taxon>
        <taxon>Pseudomonadati</taxon>
        <taxon>Pseudomonadota</taxon>
        <taxon>Betaproteobacteria</taxon>
        <taxon>Burkholderiales</taxon>
        <taxon>Comamonadaceae</taxon>
        <taxon>Variovorax</taxon>
    </lineage>
</organism>
<keyword evidence="1" id="KW-0488">Methylation</keyword>
<dbReference type="RefSeq" id="WP_307595197.1">
    <property type="nucleotide sequence ID" value="NZ_CAXUQE020000001.1"/>
</dbReference>
<dbReference type="Proteomes" id="UP001224845">
    <property type="component" value="Unassembled WGS sequence"/>
</dbReference>
<dbReference type="Gene3D" id="3.30.700.10">
    <property type="entry name" value="Glycoprotein, Type 4 Pilin"/>
    <property type="match status" value="1"/>
</dbReference>
<dbReference type="PRINTS" id="PR00813">
    <property type="entry name" value="BCTERIALGSPG"/>
</dbReference>
<keyword evidence="2" id="KW-0472">Membrane</keyword>
<protein>
    <submittedName>
        <fullName evidence="3">Type IV pilus assembly protein PilE</fullName>
    </submittedName>
</protein>
<name>A0AAW8EIH2_VARPD</name>
<dbReference type="SUPFAM" id="SSF54523">
    <property type="entry name" value="Pili subunits"/>
    <property type="match status" value="1"/>
</dbReference>
<dbReference type="GO" id="GO:0043683">
    <property type="term" value="P:type IV pilus assembly"/>
    <property type="evidence" value="ECO:0007669"/>
    <property type="project" value="InterPro"/>
</dbReference>
<dbReference type="Pfam" id="PF07963">
    <property type="entry name" value="N_methyl"/>
    <property type="match status" value="1"/>
</dbReference>
<evidence type="ECO:0000313" key="3">
    <source>
        <dbReference type="EMBL" id="MDP9972611.1"/>
    </source>
</evidence>
<dbReference type="EMBL" id="JAUSRV010000009">
    <property type="protein sequence ID" value="MDP9972611.1"/>
    <property type="molecule type" value="Genomic_DNA"/>
</dbReference>
<evidence type="ECO:0000256" key="2">
    <source>
        <dbReference type="SAM" id="Phobius"/>
    </source>
</evidence>
<dbReference type="InterPro" id="IPR012902">
    <property type="entry name" value="N_methyl_site"/>
</dbReference>
<evidence type="ECO:0000313" key="4">
    <source>
        <dbReference type="Proteomes" id="UP001224845"/>
    </source>
</evidence>
<comment type="caution">
    <text evidence="3">The sequence shown here is derived from an EMBL/GenBank/DDBJ whole genome shotgun (WGS) entry which is preliminary data.</text>
</comment>
<dbReference type="PROSITE" id="PS00409">
    <property type="entry name" value="PROKAR_NTER_METHYL"/>
    <property type="match status" value="1"/>
</dbReference>
<dbReference type="AlphaFoldDB" id="A0AAW8EIH2"/>
<reference evidence="3" key="1">
    <citation type="submission" date="2023-07" db="EMBL/GenBank/DDBJ databases">
        <title>Sorghum-associated microbial communities from plants grown in Nebraska, USA.</title>
        <authorList>
            <person name="Schachtman D."/>
        </authorList>
    </citation>
    <scope>NUCLEOTIDE SEQUENCE</scope>
    <source>
        <strain evidence="3">DS3315</strain>
    </source>
</reference>
<keyword evidence="2" id="KW-0812">Transmembrane</keyword>
<accession>A0AAW8EIH2</accession>
<dbReference type="GO" id="GO:0015628">
    <property type="term" value="P:protein secretion by the type II secretion system"/>
    <property type="evidence" value="ECO:0007669"/>
    <property type="project" value="InterPro"/>
</dbReference>
<feature type="transmembrane region" description="Helical" evidence="2">
    <location>
        <begin position="12"/>
        <end position="33"/>
    </location>
</feature>